<evidence type="ECO:0000256" key="5">
    <source>
        <dbReference type="ARBA" id="ARBA00022692"/>
    </source>
</evidence>
<dbReference type="PROSITE" id="PS50928">
    <property type="entry name" value="ABC_TM1"/>
    <property type="match status" value="1"/>
</dbReference>
<keyword evidence="11" id="KW-1185">Reference proteome</keyword>
<feature type="transmembrane region" description="Helical" evidence="8">
    <location>
        <begin position="106"/>
        <end position="129"/>
    </location>
</feature>
<evidence type="ECO:0000313" key="10">
    <source>
        <dbReference type="EMBL" id="ART67284.1"/>
    </source>
</evidence>
<comment type="similarity">
    <text evidence="2">Belongs to the binding-protein-dependent transport system permease family. CysTW subfamily.</text>
</comment>
<gene>
    <name evidence="10" type="ORF">BTO20_00395</name>
</gene>
<proteinExistence type="inferred from homology"/>
<organism evidence="10 11">
    <name type="scientific">Mycobacterium dioxanotrophicus</name>
    <dbReference type="NCBI Taxonomy" id="482462"/>
    <lineage>
        <taxon>Bacteria</taxon>
        <taxon>Bacillati</taxon>
        <taxon>Actinomycetota</taxon>
        <taxon>Actinomycetes</taxon>
        <taxon>Mycobacteriales</taxon>
        <taxon>Mycobacteriaceae</taxon>
        <taxon>Mycobacterium</taxon>
    </lineage>
</organism>
<protein>
    <submittedName>
        <fullName evidence="10">Polyamine ABC transporter permease</fullName>
    </submittedName>
</protein>
<keyword evidence="6 8" id="KW-1133">Transmembrane helix</keyword>
<evidence type="ECO:0000256" key="1">
    <source>
        <dbReference type="ARBA" id="ARBA00004651"/>
    </source>
</evidence>
<dbReference type="Pfam" id="PF00528">
    <property type="entry name" value="BPD_transp_1"/>
    <property type="match status" value="1"/>
</dbReference>
<keyword evidence="3 8" id="KW-0813">Transport</keyword>
<evidence type="ECO:0000256" key="8">
    <source>
        <dbReference type="RuleBase" id="RU363032"/>
    </source>
</evidence>
<name>A0A1Y0BWK4_9MYCO</name>
<dbReference type="InterPro" id="IPR035906">
    <property type="entry name" value="MetI-like_sf"/>
</dbReference>
<evidence type="ECO:0000256" key="6">
    <source>
        <dbReference type="ARBA" id="ARBA00022989"/>
    </source>
</evidence>
<dbReference type="EMBL" id="CP020809">
    <property type="protein sequence ID" value="ART67284.1"/>
    <property type="molecule type" value="Genomic_DNA"/>
</dbReference>
<keyword evidence="7 8" id="KW-0472">Membrane</keyword>
<dbReference type="GO" id="GO:0005886">
    <property type="term" value="C:plasma membrane"/>
    <property type="evidence" value="ECO:0007669"/>
    <property type="project" value="UniProtKB-SubCell"/>
</dbReference>
<feature type="transmembrane region" description="Helical" evidence="8">
    <location>
        <begin position="156"/>
        <end position="179"/>
    </location>
</feature>
<dbReference type="AlphaFoldDB" id="A0A1Y0BWK4"/>
<dbReference type="Proteomes" id="UP000195331">
    <property type="component" value="Chromosome"/>
</dbReference>
<feature type="transmembrane region" description="Helical" evidence="8">
    <location>
        <begin position="200"/>
        <end position="225"/>
    </location>
</feature>
<dbReference type="CDD" id="cd06261">
    <property type="entry name" value="TM_PBP2"/>
    <property type="match status" value="1"/>
</dbReference>
<sequence length="286" mass="30813">MPASSGLERPKSGLLHLTPALIGLLVSFLIPFAWVVRIAFDEIGPSYEVLGRLSLQTYRDAFTSPLIWSALSDTVILGVVVAALTTVISYPVALFLARTTTRWKGLLIALAIAPLLTSSIARTFGWIAILSDNGILNSALMAVGLISQPLQLSDNYLGIVIALIEIMMPYAILVMLSGFGRVDESLEEAARSLGASRSQAFWKITFPLSAPGVLAAALLVFVLSISSFVTPQLMGGGRVFLLATEIYNEATQTLNWPLAAAMSTMLVMIFALFIIVQRRLLSVVNK</sequence>
<dbReference type="InterPro" id="IPR000515">
    <property type="entry name" value="MetI-like"/>
</dbReference>
<evidence type="ECO:0000313" key="11">
    <source>
        <dbReference type="Proteomes" id="UP000195331"/>
    </source>
</evidence>
<feature type="transmembrane region" description="Helical" evidence="8">
    <location>
        <begin position="21"/>
        <end position="40"/>
    </location>
</feature>
<feature type="domain" description="ABC transmembrane type-1" evidence="9">
    <location>
        <begin position="71"/>
        <end position="277"/>
    </location>
</feature>
<feature type="transmembrane region" description="Helical" evidence="8">
    <location>
        <begin position="256"/>
        <end position="276"/>
    </location>
</feature>
<keyword evidence="5 8" id="KW-0812">Transmembrane</keyword>
<reference evidence="10 11" key="1">
    <citation type="submission" date="2017-04" db="EMBL/GenBank/DDBJ databases">
        <title>Whole Genome Sequence of 1,4-Dioxane Degrading Bacterium Mycobacterium dioxanotrophicus PH-06.</title>
        <authorList>
            <person name="He Y."/>
        </authorList>
    </citation>
    <scope>NUCLEOTIDE SEQUENCE [LARGE SCALE GENOMIC DNA]</scope>
    <source>
        <strain evidence="10 11">PH-06</strain>
    </source>
</reference>
<accession>A0A1Y0BWK4</accession>
<dbReference type="KEGG" id="mdx:BTO20_00395"/>
<feature type="transmembrane region" description="Helical" evidence="8">
    <location>
        <begin position="75"/>
        <end position="97"/>
    </location>
</feature>
<dbReference type="GO" id="GO:0055085">
    <property type="term" value="P:transmembrane transport"/>
    <property type="evidence" value="ECO:0007669"/>
    <property type="project" value="InterPro"/>
</dbReference>
<evidence type="ECO:0000256" key="3">
    <source>
        <dbReference type="ARBA" id="ARBA00022448"/>
    </source>
</evidence>
<evidence type="ECO:0000256" key="4">
    <source>
        <dbReference type="ARBA" id="ARBA00022475"/>
    </source>
</evidence>
<dbReference type="PANTHER" id="PTHR42929">
    <property type="entry name" value="INNER MEMBRANE ABC TRANSPORTER PERMEASE PROTEIN YDCU-RELATED-RELATED"/>
    <property type="match status" value="1"/>
</dbReference>
<comment type="subcellular location">
    <subcellularLocation>
        <location evidence="1 8">Cell membrane</location>
        <topology evidence="1 8">Multi-pass membrane protein</topology>
    </subcellularLocation>
</comment>
<dbReference type="PANTHER" id="PTHR42929:SF5">
    <property type="entry name" value="ABC TRANSPORTER PERMEASE PROTEIN"/>
    <property type="match status" value="1"/>
</dbReference>
<dbReference type="Gene3D" id="1.10.3720.10">
    <property type="entry name" value="MetI-like"/>
    <property type="match status" value="1"/>
</dbReference>
<dbReference type="OrthoDB" id="9810794at2"/>
<evidence type="ECO:0000256" key="2">
    <source>
        <dbReference type="ARBA" id="ARBA00007069"/>
    </source>
</evidence>
<evidence type="ECO:0000256" key="7">
    <source>
        <dbReference type="ARBA" id="ARBA00023136"/>
    </source>
</evidence>
<dbReference type="SUPFAM" id="SSF161098">
    <property type="entry name" value="MetI-like"/>
    <property type="match status" value="1"/>
</dbReference>
<evidence type="ECO:0000259" key="9">
    <source>
        <dbReference type="PROSITE" id="PS50928"/>
    </source>
</evidence>
<keyword evidence="4" id="KW-1003">Cell membrane</keyword>